<accession>A0A6G0T230</accession>
<dbReference type="PANTHER" id="PTHR10492:SF57">
    <property type="entry name" value="ATP-DEPENDENT DNA HELICASE"/>
    <property type="match status" value="1"/>
</dbReference>
<protein>
    <recommendedName>
        <fullName evidence="1">Helitron helicase-like domain-containing protein</fullName>
    </recommendedName>
</protein>
<dbReference type="Pfam" id="PF14214">
    <property type="entry name" value="Helitron_like_N"/>
    <property type="match status" value="1"/>
</dbReference>
<reference evidence="2 3" key="1">
    <citation type="submission" date="2019-08" db="EMBL/GenBank/DDBJ databases">
        <title>The genome of the soybean aphid Biotype 1, its phylome, world population structure and adaptation to the North American continent.</title>
        <authorList>
            <person name="Giordano R."/>
            <person name="Donthu R.K."/>
            <person name="Hernandez A.G."/>
            <person name="Wright C.L."/>
            <person name="Zimin A.V."/>
        </authorList>
    </citation>
    <scope>NUCLEOTIDE SEQUENCE [LARGE SCALE GENOMIC DNA]</scope>
    <source>
        <tissue evidence="2">Whole aphids</tissue>
    </source>
</reference>
<organism evidence="2 3">
    <name type="scientific">Aphis glycines</name>
    <name type="common">Soybean aphid</name>
    <dbReference type="NCBI Taxonomy" id="307491"/>
    <lineage>
        <taxon>Eukaryota</taxon>
        <taxon>Metazoa</taxon>
        <taxon>Ecdysozoa</taxon>
        <taxon>Arthropoda</taxon>
        <taxon>Hexapoda</taxon>
        <taxon>Insecta</taxon>
        <taxon>Pterygota</taxon>
        <taxon>Neoptera</taxon>
        <taxon>Paraneoptera</taxon>
        <taxon>Hemiptera</taxon>
        <taxon>Sternorrhyncha</taxon>
        <taxon>Aphidomorpha</taxon>
        <taxon>Aphidoidea</taxon>
        <taxon>Aphididae</taxon>
        <taxon>Aphidini</taxon>
        <taxon>Aphis</taxon>
        <taxon>Aphis</taxon>
    </lineage>
</organism>
<name>A0A6G0T230_APHGL</name>
<dbReference type="Proteomes" id="UP000475862">
    <property type="component" value="Unassembled WGS sequence"/>
</dbReference>
<dbReference type="InterPro" id="IPR025476">
    <property type="entry name" value="Helitron_helicase-like"/>
</dbReference>
<gene>
    <name evidence="2" type="ORF">AGLY_015126</name>
</gene>
<sequence>MEAKSEACHRKVMERFKIKFPVVKSLIIIIDFETALRNVFLDVYPEAQIVSCWFHFVQSLQKNIKKIGYSGYIKQNREAKMCLRMCTVLAFLPAHQIEQGFQEVKIMPKVMKYYCQDFSLTFQGKLLCLHNGKPCLFITFTCNIRWTEITNLLSADQKPSDRHDLIARNSKKKGLPHSHILIWLENKVHPDRIDNIISAELPDPEKDPHLLDIIKKKNDTWTMWTVEYIFNKNGYPLYRRRSITNGGFQTDINVKVNDKYKKVYIDNQWIVPYCPLISKIMNAHINVELCSSVVAVKYILKYIHKGSDQAMFSIENKNNNVIEEYQSGRYINSNELIWQIFGFKIHDRYPNVQHLHVHLKNGQRVYFSNDNVEKKVEKPSETILTTFFSICKTDDFAKTLLYNDIPKYFTWDNSQKKFNRRKQGIRYSPEIFQSDTLGRMYTIHPINDITYKSYREACQQLGLLKDDKHWDDALAEANETKKSSSIRSLFSIILTSCNPSDPQSLWEKYKK</sequence>
<comment type="caution">
    <text evidence="2">The sequence shown here is derived from an EMBL/GenBank/DDBJ whole genome shotgun (WGS) entry which is preliminary data.</text>
</comment>
<evidence type="ECO:0000259" key="1">
    <source>
        <dbReference type="Pfam" id="PF14214"/>
    </source>
</evidence>
<dbReference type="EMBL" id="VYZN01000068">
    <property type="protein sequence ID" value="KAE9524405.1"/>
    <property type="molecule type" value="Genomic_DNA"/>
</dbReference>
<dbReference type="PANTHER" id="PTHR10492">
    <property type="match status" value="1"/>
</dbReference>
<dbReference type="AlphaFoldDB" id="A0A6G0T230"/>
<proteinExistence type="predicted"/>
<evidence type="ECO:0000313" key="3">
    <source>
        <dbReference type="Proteomes" id="UP000475862"/>
    </source>
</evidence>
<evidence type="ECO:0000313" key="2">
    <source>
        <dbReference type="EMBL" id="KAE9524405.1"/>
    </source>
</evidence>
<keyword evidence="3" id="KW-1185">Reference proteome</keyword>
<feature type="non-terminal residue" evidence="2">
    <location>
        <position position="511"/>
    </location>
</feature>
<dbReference type="OrthoDB" id="1728974at2759"/>
<feature type="domain" description="Helitron helicase-like" evidence="1">
    <location>
        <begin position="124"/>
        <end position="168"/>
    </location>
</feature>